<evidence type="ECO:0000313" key="1">
    <source>
        <dbReference type="EMBL" id="GFE80667.1"/>
    </source>
</evidence>
<dbReference type="EMBL" id="BLJN01000002">
    <property type="protein sequence ID" value="GFE80667.1"/>
    <property type="molecule type" value="Genomic_DNA"/>
</dbReference>
<protein>
    <submittedName>
        <fullName evidence="1">Uncharacterized protein</fullName>
    </submittedName>
</protein>
<proteinExistence type="predicted"/>
<dbReference type="InterPro" id="IPR035965">
    <property type="entry name" value="PAS-like_dom_sf"/>
</dbReference>
<name>A0A829YBJ9_9GAMM</name>
<reference evidence="2" key="1">
    <citation type="submission" date="2020-01" db="EMBL/GenBank/DDBJ databases">
        <title>'Steroidobacter agaridevorans' sp. nov., agar-degrading bacteria isolated from rhizosphere soils.</title>
        <authorList>
            <person name="Ikenaga M."/>
            <person name="Kataoka M."/>
            <person name="Murouchi A."/>
            <person name="Katsuragi S."/>
            <person name="Sakai M."/>
        </authorList>
    </citation>
    <scope>NUCLEOTIDE SEQUENCE [LARGE SCALE GENOMIC DNA]</scope>
    <source>
        <strain evidence="2">YU21-B</strain>
    </source>
</reference>
<dbReference type="RefSeq" id="WP_161812326.1">
    <property type="nucleotide sequence ID" value="NZ_BLJN01000002.1"/>
</dbReference>
<dbReference type="Proteomes" id="UP000445000">
    <property type="component" value="Unassembled WGS sequence"/>
</dbReference>
<keyword evidence="2" id="KW-1185">Reference proteome</keyword>
<sequence length="209" mass="23543">MNIYRLHRRASRALARVRNTTHRHTSATHERATLEVGEICSHWIIPTVSNSDMDSHDCTDWRGRLLAERGRQIHIASVERNDRCAIAILDAKGIVIAWHDHMPRARPYDPGVLSHHMSQFYLPDDIALHVPARHLSIAAEYGVDTQRGWRRRPGGEIFWGVTVMHSVLLSDGELLGYSHVTRLVRGPAQHLSRPLRSGLPGTASLALMA</sequence>
<accession>A0A829YBJ9</accession>
<organism evidence="1 2">
    <name type="scientific">Steroidobacter agaridevorans</name>
    <dbReference type="NCBI Taxonomy" id="2695856"/>
    <lineage>
        <taxon>Bacteria</taxon>
        <taxon>Pseudomonadati</taxon>
        <taxon>Pseudomonadota</taxon>
        <taxon>Gammaproteobacteria</taxon>
        <taxon>Steroidobacterales</taxon>
        <taxon>Steroidobacteraceae</taxon>
        <taxon>Steroidobacter</taxon>
    </lineage>
</organism>
<comment type="caution">
    <text evidence="1">The sequence shown here is derived from an EMBL/GenBank/DDBJ whole genome shotgun (WGS) entry which is preliminary data.</text>
</comment>
<evidence type="ECO:0000313" key="2">
    <source>
        <dbReference type="Proteomes" id="UP000445000"/>
    </source>
</evidence>
<dbReference type="AlphaFoldDB" id="A0A829YBJ9"/>
<gene>
    <name evidence="1" type="ORF">GCM10011487_26670</name>
</gene>
<dbReference type="SUPFAM" id="SSF55785">
    <property type="entry name" value="PYP-like sensor domain (PAS domain)"/>
    <property type="match status" value="1"/>
</dbReference>